<reference evidence="6 7" key="1">
    <citation type="submission" date="2019-08" db="EMBL/GenBank/DDBJ databases">
        <title>In-depth cultivation of the pig gut microbiome towards novel bacterial diversity and tailored functional studies.</title>
        <authorList>
            <person name="Wylensek D."/>
            <person name="Hitch T.C.A."/>
            <person name="Clavel T."/>
        </authorList>
    </citation>
    <scope>NUCLEOTIDE SEQUENCE [LARGE SCALE GENOMIC DNA]</scope>
    <source>
        <strain evidence="6 7">WCA-693-APC-5D-A</strain>
    </source>
</reference>
<comment type="similarity">
    <text evidence="4">Belongs to the serine/threonine dehydratase family. DsdA subfamily.</text>
</comment>
<evidence type="ECO:0000256" key="3">
    <source>
        <dbReference type="ARBA" id="ARBA00023239"/>
    </source>
</evidence>
<dbReference type="InterPro" id="IPR011780">
    <property type="entry name" value="D_Ser_am_lyase"/>
</dbReference>
<dbReference type="RefSeq" id="WP_154405382.1">
    <property type="nucleotide sequence ID" value="NZ_VUNR01000002.1"/>
</dbReference>
<dbReference type="GO" id="GO:0009097">
    <property type="term" value="P:isoleucine biosynthetic process"/>
    <property type="evidence" value="ECO:0007669"/>
    <property type="project" value="TreeGrafter"/>
</dbReference>
<sequence length="446" mass="49185">MEIDSLSSLERREILLTDIRNAIEVEWANPMKMNNDDAVLRSSLTLSDIDSAYARMRRFAPLMKKLFPETEERNGLIDSDLVEVSKLREALNSPRIGADISGRLMMKLDSHLAVAGSVKARGGIYEVMKHAEILAVENGILESFEDDYCKLADEEAREFFATRKLQVGSTGNLGLSIGIMGAALGFQTIVHMSSDARQWKKDLLRSKGVTVIEYEGNYSDAVKEGRAKSDADESSYFVDDEHSQELFLGYAVAAKMLVRQLAAEHIVVDGDHPLFVYLPCGVGGAPGGITFGLKQLFGENVHCFFVEPTQAPCMLLGMVTGLFDNISVQDIGLSGNTQADGLAVSRQSGFVGEFILPFLSGDFTIKDKRIFEYLQLLWQHEGIFIEPSACAAIHGPVCMGRSAVMDEYKYDNRLGKKMANATHIIWATGGNLVPEEVRQQLLARKA</sequence>
<keyword evidence="2 4" id="KW-0663">Pyridoxal phosphate</keyword>
<dbReference type="EMBL" id="VUNR01000002">
    <property type="protein sequence ID" value="MSU07643.1"/>
    <property type="molecule type" value="Genomic_DNA"/>
</dbReference>
<dbReference type="EC" id="4.3.1.18" evidence="4"/>
<dbReference type="GO" id="GO:0030170">
    <property type="term" value="F:pyridoxal phosphate binding"/>
    <property type="evidence" value="ECO:0007669"/>
    <property type="project" value="InterPro"/>
</dbReference>
<evidence type="ECO:0000256" key="1">
    <source>
        <dbReference type="ARBA" id="ARBA00001933"/>
    </source>
</evidence>
<dbReference type="AlphaFoldDB" id="A0A6I2U811"/>
<feature type="domain" description="Tryptophan synthase beta chain-like PALP" evidence="5">
    <location>
        <begin position="92"/>
        <end position="395"/>
    </location>
</feature>
<dbReference type="Proteomes" id="UP000433181">
    <property type="component" value="Unassembled WGS sequence"/>
</dbReference>
<dbReference type="InterPro" id="IPR001926">
    <property type="entry name" value="TrpB-like_PALP"/>
</dbReference>
<protein>
    <recommendedName>
        <fullName evidence="4">Probable D-serine dehydratase</fullName>
        <ecNumber evidence="4">4.3.1.18</ecNumber>
    </recommendedName>
    <alternativeName>
        <fullName evidence="4">D-serine deaminase</fullName>
        <shortName evidence="4">DSD</shortName>
    </alternativeName>
</protein>
<dbReference type="InterPro" id="IPR036052">
    <property type="entry name" value="TrpB-like_PALP_sf"/>
</dbReference>
<comment type="caution">
    <text evidence="6">The sequence shown here is derived from an EMBL/GenBank/DDBJ whole genome shotgun (WGS) entry which is preliminary data.</text>
</comment>
<dbReference type="GO" id="GO:0036088">
    <property type="term" value="P:D-serine catabolic process"/>
    <property type="evidence" value="ECO:0007669"/>
    <property type="project" value="TreeGrafter"/>
</dbReference>
<dbReference type="GO" id="GO:0008721">
    <property type="term" value="F:D-serine ammonia-lyase activity"/>
    <property type="evidence" value="ECO:0007669"/>
    <property type="project" value="UniProtKB-EC"/>
</dbReference>
<dbReference type="InterPro" id="IPR050147">
    <property type="entry name" value="Ser/Thr_Dehydratase"/>
</dbReference>
<comment type="catalytic activity">
    <reaction evidence="4">
        <text>D-serine = pyruvate + NH4(+)</text>
        <dbReference type="Rhea" id="RHEA:13977"/>
        <dbReference type="ChEBI" id="CHEBI:15361"/>
        <dbReference type="ChEBI" id="CHEBI:28938"/>
        <dbReference type="ChEBI" id="CHEBI:35247"/>
        <dbReference type="EC" id="4.3.1.18"/>
    </reaction>
</comment>
<organism evidence="6 7">
    <name type="scientific">Anaerovibrio slackiae</name>
    <dbReference type="NCBI Taxonomy" id="2652309"/>
    <lineage>
        <taxon>Bacteria</taxon>
        <taxon>Bacillati</taxon>
        <taxon>Bacillota</taxon>
        <taxon>Negativicutes</taxon>
        <taxon>Selenomonadales</taxon>
        <taxon>Selenomonadaceae</taxon>
        <taxon>Anaerovibrio</taxon>
    </lineage>
</organism>
<name>A0A6I2U811_9FIRM</name>
<proteinExistence type="inferred from homology"/>
<dbReference type="GO" id="GO:0016836">
    <property type="term" value="F:hydro-lyase activity"/>
    <property type="evidence" value="ECO:0007669"/>
    <property type="project" value="UniProtKB-UniRule"/>
</dbReference>
<dbReference type="HAMAP" id="MF_01030">
    <property type="entry name" value="D_Ser_dehydrat"/>
    <property type="match status" value="1"/>
</dbReference>
<evidence type="ECO:0000313" key="7">
    <source>
        <dbReference type="Proteomes" id="UP000433181"/>
    </source>
</evidence>
<evidence type="ECO:0000256" key="4">
    <source>
        <dbReference type="HAMAP-Rule" id="MF_01030"/>
    </source>
</evidence>
<evidence type="ECO:0000256" key="2">
    <source>
        <dbReference type="ARBA" id="ARBA00022898"/>
    </source>
</evidence>
<dbReference type="PANTHER" id="PTHR48078:SF9">
    <property type="entry name" value="D-SERINE DEHYDRATASE"/>
    <property type="match status" value="1"/>
</dbReference>
<comment type="cofactor">
    <cofactor evidence="1 4">
        <name>pyridoxal 5'-phosphate</name>
        <dbReference type="ChEBI" id="CHEBI:597326"/>
    </cofactor>
</comment>
<dbReference type="SUPFAM" id="SSF53686">
    <property type="entry name" value="Tryptophan synthase beta subunit-like PLP-dependent enzymes"/>
    <property type="match status" value="1"/>
</dbReference>
<dbReference type="GeneID" id="96777552"/>
<accession>A0A6I2U811</accession>
<dbReference type="NCBIfam" id="TIGR02035">
    <property type="entry name" value="D_Ser_am_lyase"/>
    <property type="match status" value="1"/>
</dbReference>
<gene>
    <name evidence="4" type="primary">dsdA</name>
    <name evidence="6" type="ORF">FYJ84_01350</name>
</gene>
<evidence type="ECO:0000313" key="6">
    <source>
        <dbReference type="EMBL" id="MSU07643.1"/>
    </source>
</evidence>
<dbReference type="Gene3D" id="3.40.50.1100">
    <property type="match status" value="2"/>
</dbReference>
<keyword evidence="3 4" id="KW-0456">Lyase</keyword>
<dbReference type="Pfam" id="PF00291">
    <property type="entry name" value="PALP"/>
    <property type="match status" value="1"/>
</dbReference>
<evidence type="ECO:0000259" key="5">
    <source>
        <dbReference type="Pfam" id="PF00291"/>
    </source>
</evidence>
<keyword evidence="7" id="KW-1185">Reference proteome</keyword>
<feature type="modified residue" description="N6-(pyridoxal phosphate)lysine" evidence="4">
    <location>
        <position position="119"/>
    </location>
</feature>
<dbReference type="PANTHER" id="PTHR48078">
    <property type="entry name" value="THREONINE DEHYDRATASE, MITOCHONDRIAL-RELATED"/>
    <property type="match status" value="1"/>
</dbReference>
<dbReference type="NCBIfam" id="NF002823">
    <property type="entry name" value="PRK02991.1"/>
    <property type="match status" value="1"/>
</dbReference>